<dbReference type="EMBL" id="JAVYJV010000005">
    <property type="protein sequence ID" value="KAK4370845.1"/>
    <property type="molecule type" value="Genomic_DNA"/>
</dbReference>
<protein>
    <submittedName>
        <fullName evidence="2">Uncharacterized protein</fullName>
    </submittedName>
</protein>
<evidence type="ECO:0000313" key="2">
    <source>
        <dbReference type="EMBL" id="KAK4370845.1"/>
    </source>
</evidence>
<name>A0AAE1SIZ6_9SOLA</name>
<comment type="caution">
    <text evidence="2">The sequence shown here is derived from an EMBL/GenBank/DDBJ whole genome shotgun (WGS) entry which is preliminary data.</text>
</comment>
<organism evidence="2 3">
    <name type="scientific">Anisodus tanguticus</name>
    <dbReference type="NCBI Taxonomy" id="243964"/>
    <lineage>
        <taxon>Eukaryota</taxon>
        <taxon>Viridiplantae</taxon>
        <taxon>Streptophyta</taxon>
        <taxon>Embryophyta</taxon>
        <taxon>Tracheophyta</taxon>
        <taxon>Spermatophyta</taxon>
        <taxon>Magnoliopsida</taxon>
        <taxon>eudicotyledons</taxon>
        <taxon>Gunneridae</taxon>
        <taxon>Pentapetalae</taxon>
        <taxon>asterids</taxon>
        <taxon>lamiids</taxon>
        <taxon>Solanales</taxon>
        <taxon>Solanaceae</taxon>
        <taxon>Solanoideae</taxon>
        <taxon>Hyoscyameae</taxon>
        <taxon>Anisodus</taxon>
    </lineage>
</organism>
<keyword evidence="3" id="KW-1185">Reference proteome</keyword>
<proteinExistence type="predicted"/>
<dbReference type="PANTHER" id="PTHR33413">
    <property type="entry name" value="EXPRESSED PROTEIN"/>
    <property type="match status" value="1"/>
</dbReference>
<feature type="region of interest" description="Disordered" evidence="1">
    <location>
        <begin position="122"/>
        <end position="151"/>
    </location>
</feature>
<sequence>MGNCQAIDNAALLIQHPNGKVEKLYSSVTAHQIMKINSCHYVALLLTTITTTTTTNISSNNIPVRIRRIKLLKPTDSLVLGQIYRLVSAQEVMKGLCAKKYAKLKQLEYSCEKFTQNSTLHSKESVRRSVQENSQQVKQEKHRNSTGAKCRAWHPSLQSISEAAC</sequence>
<evidence type="ECO:0000256" key="1">
    <source>
        <dbReference type="SAM" id="MobiDB-lite"/>
    </source>
</evidence>
<dbReference type="PANTHER" id="PTHR33413:SF33">
    <property type="entry name" value="MEDIATOR OF RNA POLYMERASE II TRANSCRIPTION SUBUNIT 29"/>
    <property type="match status" value="1"/>
</dbReference>
<evidence type="ECO:0000313" key="3">
    <source>
        <dbReference type="Proteomes" id="UP001291623"/>
    </source>
</evidence>
<dbReference type="AlphaFoldDB" id="A0AAE1SIZ6"/>
<reference evidence="2" key="1">
    <citation type="submission" date="2023-12" db="EMBL/GenBank/DDBJ databases">
        <title>Genome assembly of Anisodus tanguticus.</title>
        <authorList>
            <person name="Wang Y.-J."/>
        </authorList>
    </citation>
    <scope>NUCLEOTIDE SEQUENCE</scope>
    <source>
        <strain evidence="2">KB-2021</strain>
        <tissue evidence="2">Leaf</tissue>
    </source>
</reference>
<gene>
    <name evidence="2" type="ORF">RND71_010320</name>
</gene>
<dbReference type="InterPro" id="IPR025322">
    <property type="entry name" value="PADRE_dom"/>
</dbReference>
<dbReference type="Pfam" id="PF14009">
    <property type="entry name" value="PADRE"/>
    <property type="match status" value="1"/>
</dbReference>
<dbReference type="Proteomes" id="UP001291623">
    <property type="component" value="Unassembled WGS sequence"/>
</dbReference>
<accession>A0AAE1SIZ6</accession>